<feature type="domain" description="F-box" evidence="1">
    <location>
        <begin position="1"/>
        <end position="48"/>
    </location>
</feature>
<keyword evidence="3" id="KW-1185">Reference proteome</keyword>
<dbReference type="OrthoDB" id="610337at2759"/>
<organism evidence="2 3">
    <name type="scientific">Macleaya cordata</name>
    <name type="common">Five-seeded plume-poppy</name>
    <name type="synonym">Bocconia cordata</name>
    <dbReference type="NCBI Taxonomy" id="56857"/>
    <lineage>
        <taxon>Eukaryota</taxon>
        <taxon>Viridiplantae</taxon>
        <taxon>Streptophyta</taxon>
        <taxon>Embryophyta</taxon>
        <taxon>Tracheophyta</taxon>
        <taxon>Spermatophyta</taxon>
        <taxon>Magnoliopsida</taxon>
        <taxon>Ranunculales</taxon>
        <taxon>Papaveraceae</taxon>
        <taxon>Papaveroideae</taxon>
        <taxon>Macleaya</taxon>
    </lineage>
</organism>
<dbReference type="PROSITE" id="PS50181">
    <property type="entry name" value="FBOX"/>
    <property type="match status" value="1"/>
</dbReference>
<gene>
    <name evidence="2" type="ORF">BVC80_1731g23</name>
</gene>
<dbReference type="NCBIfam" id="TIGR01640">
    <property type="entry name" value="F_box_assoc_1"/>
    <property type="match status" value="1"/>
</dbReference>
<dbReference type="Gene3D" id="1.20.1280.50">
    <property type="match status" value="1"/>
</dbReference>
<dbReference type="Proteomes" id="UP000195402">
    <property type="component" value="Unassembled WGS sequence"/>
</dbReference>
<evidence type="ECO:0000313" key="3">
    <source>
        <dbReference type="Proteomes" id="UP000195402"/>
    </source>
</evidence>
<dbReference type="STRING" id="56857.A0A200Q906"/>
<dbReference type="InParanoid" id="A0A200Q906"/>
<dbReference type="InterPro" id="IPR013187">
    <property type="entry name" value="F-box-assoc_dom_typ3"/>
</dbReference>
<dbReference type="AlphaFoldDB" id="A0A200Q906"/>
<dbReference type="Pfam" id="PF08268">
    <property type="entry name" value="FBA_3"/>
    <property type="match status" value="1"/>
</dbReference>
<dbReference type="SMART" id="SM00256">
    <property type="entry name" value="FBOX"/>
    <property type="match status" value="1"/>
</dbReference>
<dbReference type="InterPro" id="IPR011043">
    <property type="entry name" value="Gal_Oxase/kelch_b-propeller"/>
</dbReference>
<dbReference type="EMBL" id="MVGT01002668">
    <property type="protein sequence ID" value="OVA06948.1"/>
    <property type="molecule type" value="Genomic_DNA"/>
</dbReference>
<dbReference type="InterPro" id="IPR050796">
    <property type="entry name" value="SCF_F-box_component"/>
</dbReference>
<dbReference type="SUPFAM" id="SSF50965">
    <property type="entry name" value="Galactose oxidase, central domain"/>
    <property type="match status" value="1"/>
</dbReference>
<dbReference type="InterPro" id="IPR036047">
    <property type="entry name" value="F-box-like_dom_sf"/>
</dbReference>
<evidence type="ECO:0000313" key="2">
    <source>
        <dbReference type="EMBL" id="OVA06948.1"/>
    </source>
</evidence>
<accession>A0A200Q906</accession>
<dbReference type="InterPro" id="IPR001810">
    <property type="entry name" value="F-box_dom"/>
</dbReference>
<dbReference type="InterPro" id="IPR017451">
    <property type="entry name" value="F-box-assoc_interact_dom"/>
</dbReference>
<comment type="caution">
    <text evidence="2">The sequence shown here is derived from an EMBL/GenBank/DDBJ whole genome shotgun (WGS) entry which is preliminary data.</text>
</comment>
<proteinExistence type="predicted"/>
<protein>
    <submittedName>
        <fullName evidence="2">F-box domain</fullName>
    </submittedName>
</protein>
<dbReference type="Pfam" id="PF00646">
    <property type="entry name" value="F-box"/>
    <property type="match status" value="1"/>
</dbReference>
<name>A0A200Q906_MACCD</name>
<dbReference type="OMA" id="RSCEWES"/>
<reference evidence="2 3" key="1">
    <citation type="journal article" date="2017" name="Mol. Plant">
        <title>The Genome of Medicinal Plant Macleaya cordata Provides New Insights into Benzylisoquinoline Alkaloids Metabolism.</title>
        <authorList>
            <person name="Liu X."/>
            <person name="Liu Y."/>
            <person name="Huang P."/>
            <person name="Ma Y."/>
            <person name="Qing Z."/>
            <person name="Tang Q."/>
            <person name="Cao H."/>
            <person name="Cheng P."/>
            <person name="Zheng Y."/>
            <person name="Yuan Z."/>
            <person name="Zhou Y."/>
            <person name="Liu J."/>
            <person name="Tang Z."/>
            <person name="Zhuo Y."/>
            <person name="Zhang Y."/>
            <person name="Yu L."/>
            <person name="Huang J."/>
            <person name="Yang P."/>
            <person name="Peng Q."/>
            <person name="Zhang J."/>
            <person name="Jiang W."/>
            <person name="Zhang Z."/>
            <person name="Lin K."/>
            <person name="Ro D.K."/>
            <person name="Chen X."/>
            <person name="Xiong X."/>
            <person name="Shang Y."/>
            <person name="Huang S."/>
            <person name="Zeng J."/>
        </authorList>
    </citation>
    <scope>NUCLEOTIDE SEQUENCE [LARGE SCALE GENOMIC DNA]</scope>
    <source>
        <strain evidence="3">cv. BLH2017</strain>
        <tissue evidence="2">Root</tissue>
    </source>
</reference>
<dbReference type="PANTHER" id="PTHR31672">
    <property type="entry name" value="BNACNNG10540D PROTEIN"/>
    <property type="match status" value="1"/>
</dbReference>
<sequence>MEKLHQEITLDIFSRLPVESVLHCRLVCKTWRNLLRLPYFADMHLRRQLLRLEYNNHSHVAPPPPAAAADNLGFLLLTMEKSSPLFYLEYDEDEKSYKTVKRINHPPLKKRIYGIAMVGSCNGLICFTILCRHGIDDPVYICNPITNEYINLPKFNILRDYKGVDININSSYDGRMVSGFGYHPSTNEYKIVRIVYYDKINEPIIGRVQVYTLGDGNGWRNKGEIAYSLIPRKGIPAVLRGILANGALHWLDYDDWKILSFDLEEEEFSLLPSPPFFRPGEYNHFQLRALGGCLCAVQRDTDSYKSLNIWSFKKRSCEWESMFRIPYDANRLPMDVSWPLALTMRGEVLLRYPYQKTLVRYDPKTATVEKLVERVEDLGTDLHLDEAIPHMSSFVSLRALGEFSRRIR</sequence>
<dbReference type="SUPFAM" id="SSF81383">
    <property type="entry name" value="F-box domain"/>
    <property type="match status" value="1"/>
</dbReference>
<evidence type="ECO:0000259" key="1">
    <source>
        <dbReference type="PROSITE" id="PS50181"/>
    </source>
</evidence>
<dbReference type="PANTHER" id="PTHR31672:SF13">
    <property type="entry name" value="F-BOX PROTEIN CPR30-LIKE"/>
    <property type="match status" value="1"/>
</dbReference>